<gene>
    <name evidence="4" type="ORF">ACFOEO_03305</name>
</gene>
<dbReference type="RefSeq" id="WP_380651810.1">
    <property type="nucleotide sequence ID" value="NZ_JBHRVQ010000001.1"/>
</dbReference>
<proteinExistence type="inferred from homology"/>
<feature type="domain" description="MmgE/PrpD N-terminal" evidence="2">
    <location>
        <begin position="5"/>
        <end position="244"/>
    </location>
</feature>
<dbReference type="Gene3D" id="1.10.4100.10">
    <property type="entry name" value="2-methylcitrate dehydratase PrpD"/>
    <property type="match status" value="1"/>
</dbReference>
<dbReference type="Gene3D" id="3.30.1330.120">
    <property type="entry name" value="2-methylcitrate dehydratase PrpD"/>
    <property type="match status" value="1"/>
</dbReference>
<dbReference type="EMBL" id="JBHRVQ010000001">
    <property type="protein sequence ID" value="MFC3387627.1"/>
    <property type="molecule type" value="Genomic_DNA"/>
</dbReference>
<dbReference type="Proteomes" id="UP001595637">
    <property type="component" value="Unassembled WGS sequence"/>
</dbReference>
<dbReference type="SUPFAM" id="SSF103378">
    <property type="entry name" value="2-methylcitrate dehydratase PrpD"/>
    <property type="match status" value="1"/>
</dbReference>
<reference evidence="5" key="1">
    <citation type="journal article" date="2019" name="Int. J. Syst. Evol. Microbiol.">
        <title>The Global Catalogue of Microorganisms (GCM) 10K type strain sequencing project: providing services to taxonomists for standard genome sequencing and annotation.</title>
        <authorList>
            <consortium name="The Broad Institute Genomics Platform"/>
            <consortium name="The Broad Institute Genome Sequencing Center for Infectious Disease"/>
            <person name="Wu L."/>
            <person name="Ma J."/>
        </authorList>
    </citation>
    <scope>NUCLEOTIDE SEQUENCE [LARGE SCALE GENOMIC DNA]</scope>
    <source>
        <strain evidence="5">CCM 7756</strain>
    </source>
</reference>
<accession>A0ABV7N3A2</accession>
<sequence length="451" mass="49767">MKLSESLASYIRSVSYEQLPDDVVEFTKLCILDYFSSAIAGSDTLPIAKIEEIVEELGGAKQATLITGGKSSVTNAALLNGASSHIVEQDDIHKGSIIHAATVVIPAALAIAERDNLSGKDLITAVVIGYEVCYRIGEAVTPSHYYYWHNTATCGTFGAAAAVAKLLNLSEEQIVHTLGSAGTQAAGLWEFIEDGAMSKQLHPGKAAMNGVIAGLLSQKGFTAATRILEGDRGFFEAMSDDYDVSKVAERLGETYKIMENSFKVHASCRHTHHAMDLVSELSRERRLDAEDIESIEIGTYQVAINITNNDNPMTVYQGKFSLQYCTAHAFVLQEGSLYTFTEENLWNEEIRDVMSKVRIYVDPSKNNTYPNQWGAIAKVTLKNGKHIELDTDYPKGDPEQPVTKDELLEKFMQLSQKLDQSERENISEKILSLEKVEDLKVLFPKNRVDAK</sequence>
<evidence type="ECO:0000256" key="1">
    <source>
        <dbReference type="ARBA" id="ARBA00006174"/>
    </source>
</evidence>
<evidence type="ECO:0000259" key="3">
    <source>
        <dbReference type="Pfam" id="PF19305"/>
    </source>
</evidence>
<dbReference type="Pfam" id="PF03972">
    <property type="entry name" value="MmgE_PrpD_N"/>
    <property type="match status" value="1"/>
</dbReference>
<dbReference type="InterPro" id="IPR045336">
    <property type="entry name" value="MmgE_PrpD_N"/>
</dbReference>
<comment type="caution">
    <text evidence="4">The sequence shown here is derived from an EMBL/GenBank/DDBJ whole genome shotgun (WGS) entry which is preliminary data.</text>
</comment>
<feature type="domain" description="MmgE/PrpD C-terminal" evidence="3">
    <location>
        <begin position="265"/>
        <end position="430"/>
    </location>
</feature>
<dbReference type="Pfam" id="PF19305">
    <property type="entry name" value="MmgE_PrpD_C"/>
    <property type="match status" value="1"/>
</dbReference>
<evidence type="ECO:0000313" key="5">
    <source>
        <dbReference type="Proteomes" id="UP001595637"/>
    </source>
</evidence>
<evidence type="ECO:0000259" key="2">
    <source>
        <dbReference type="Pfam" id="PF03972"/>
    </source>
</evidence>
<evidence type="ECO:0000313" key="4">
    <source>
        <dbReference type="EMBL" id="MFC3387627.1"/>
    </source>
</evidence>
<organism evidence="4 5">
    <name type="scientific">Salinicoccus sesuvii</name>
    <dbReference type="NCBI Taxonomy" id="868281"/>
    <lineage>
        <taxon>Bacteria</taxon>
        <taxon>Bacillati</taxon>
        <taxon>Bacillota</taxon>
        <taxon>Bacilli</taxon>
        <taxon>Bacillales</taxon>
        <taxon>Staphylococcaceae</taxon>
        <taxon>Salinicoccus</taxon>
    </lineage>
</organism>
<protein>
    <submittedName>
        <fullName evidence="4">MmgE/PrpD family protein</fullName>
    </submittedName>
</protein>
<dbReference type="InterPro" id="IPR042188">
    <property type="entry name" value="MmgE/PrpD_sf_2"/>
</dbReference>
<name>A0ABV7N3A2_9STAP</name>
<dbReference type="PANTHER" id="PTHR16943">
    <property type="entry name" value="2-METHYLCITRATE DEHYDRATASE-RELATED"/>
    <property type="match status" value="1"/>
</dbReference>
<dbReference type="InterPro" id="IPR036148">
    <property type="entry name" value="MmgE/PrpD_sf"/>
</dbReference>
<dbReference type="InterPro" id="IPR005656">
    <property type="entry name" value="MmgE_PrpD"/>
</dbReference>
<dbReference type="InterPro" id="IPR045337">
    <property type="entry name" value="MmgE_PrpD_C"/>
</dbReference>
<comment type="similarity">
    <text evidence="1">Belongs to the PrpD family.</text>
</comment>
<dbReference type="PANTHER" id="PTHR16943:SF8">
    <property type="entry name" value="2-METHYLCITRATE DEHYDRATASE"/>
    <property type="match status" value="1"/>
</dbReference>
<dbReference type="InterPro" id="IPR042183">
    <property type="entry name" value="MmgE/PrpD_sf_1"/>
</dbReference>
<keyword evidence="5" id="KW-1185">Reference proteome</keyword>